<gene>
    <name evidence="2" type="ORF">QWY13_13305</name>
</gene>
<dbReference type="EMBL" id="JAUJWU010000003">
    <property type="protein sequence ID" value="MDN7246468.1"/>
    <property type="molecule type" value="Genomic_DNA"/>
</dbReference>
<comment type="caution">
    <text evidence="2">The sequence shown here is derived from an EMBL/GenBank/DDBJ whole genome shotgun (WGS) entry which is preliminary data.</text>
</comment>
<evidence type="ECO:0000313" key="3">
    <source>
        <dbReference type="Proteomes" id="UP001172142"/>
    </source>
</evidence>
<feature type="transmembrane region" description="Helical" evidence="1">
    <location>
        <begin position="129"/>
        <end position="149"/>
    </location>
</feature>
<keyword evidence="1" id="KW-0472">Membrane</keyword>
<dbReference type="RefSeq" id="WP_301856997.1">
    <property type="nucleotide sequence ID" value="NZ_JAUJWU010000003.1"/>
</dbReference>
<organism evidence="2 3">
    <name type="scientific">Planococcus shenhongbingii</name>
    <dbReference type="NCBI Taxonomy" id="3058398"/>
    <lineage>
        <taxon>Bacteria</taxon>
        <taxon>Bacillati</taxon>
        <taxon>Bacillota</taxon>
        <taxon>Bacilli</taxon>
        <taxon>Bacillales</taxon>
        <taxon>Caryophanaceae</taxon>
        <taxon>Planococcus</taxon>
    </lineage>
</organism>
<protein>
    <recommendedName>
        <fullName evidence="4">DUF2269 family protein</fullName>
    </recommendedName>
</protein>
<keyword evidence="3" id="KW-1185">Reference proteome</keyword>
<feature type="transmembrane region" description="Helical" evidence="1">
    <location>
        <begin position="76"/>
        <end position="97"/>
    </location>
</feature>
<accession>A0ABT8NF18</accession>
<feature type="transmembrane region" description="Helical" evidence="1">
    <location>
        <begin position="6"/>
        <end position="29"/>
    </location>
</feature>
<name>A0ABT8NF18_9BACL</name>
<proteinExistence type="predicted"/>
<keyword evidence="1" id="KW-0812">Transmembrane</keyword>
<evidence type="ECO:0000256" key="1">
    <source>
        <dbReference type="SAM" id="Phobius"/>
    </source>
</evidence>
<evidence type="ECO:0000313" key="2">
    <source>
        <dbReference type="EMBL" id="MDN7246468.1"/>
    </source>
</evidence>
<keyword evidence="1" id="KW-1133">Transmembrane helix</keyword>
<feature type="transmembrane region" description="Helical" evidence="1">
    <location>
        <begin position="155"/>
        <end position="176"/>
    </location>
</feature>
<evidence type="ECO:0008006" key="4">
    <source>
        <dbReference type="Google" id="ProtNLM"/>
    </source>
</evidence>
<sequence length="193" mass="21066">MLYNIVLFFHILGAALIFMSIGLLFTAMIPMLHAKDVKGIRQWSSLAVKLDILFPISTILTLASAFYLVFSAWGWGYAWINVSVAALIGNSILGILFNLMRLKGIGEAANRETDNVPSSALLNKVRDRILWKAVSIMTLVTIGILFLMVMKLETAGSLMAMGIAIAAGFFLAKFILGTVKNEAPKEALTSPEK</sequence>
<reference evidence="2 3" key="1">
    <citation type="submission" date="2023-07" db="EMBL/GenBank/DDBJ databases">
        <title>Novel species in genus Planococcus.</title>
        <authorList>
            <person name="Ning S."/>
        </authorList>
    </citation>
    <scope>NUCLEOTIDE SEQUENCE [LARGE SCALE GENOMIC DNA]</scope>
    <source>
        <strain evidence="2 3">N017</strain>
    </source>
</reference>
<feature type="transmembrane region" description="Helical" evidence="1">
    <location>
        <begin position="50"/>
        <end position="70"/>
    </location>
</feature>
<dbReference type="Proteomes" id="UP001172142">
    <property type="component" value="Unassembled WGS sequence"/>
</dbReference>